<dbReference type="Proteomes" id="UP000065734">
    <property type="component" value="Chromosome I"/>
</dbReference>
<evidence type="ECO:0000313" key="9">
    <source>
        <dbReference type="EMBL" id="CUU44227.1"/>
    </source>
</evidence>
<dbReference type="SMART" id="SM00138">
    <property type="entry name" value="MeTrc"/>
    <property type="match status" value="1"/>
</dbReference>
<gene>
    <name evidence="9" type="primary">cheR_2</name>
    <name evidence="8" type="ORF">BV133_833</name>
    <name evidence="9" type="ORF">BVIRIDIS_32740</name>
</gene>
<keyword evidence="4 5" id="KW-0949">S-adenosyl-L-methionine</keyword>
<dbReference type="EMBL" id="AP014854">
    <property type="protein sequence ID" value="BAR98426.1"/>
    <property type="molecule type" value="Genomic_DNA"/>
</dbReference>
<dbReference type="PRINTS" id="PR00996">
    <property type="entry name" value="CHERMTFRASE"/>
</dbReference>
<feature type="binding site" evidence="6">
    <location>
        <position position="82"/>
    </location>
    <ligand>
        <name>S-adenosyl-L-methionine</name>
        <dbReference type="ChEBI" id="CHEBI:59789"/>
    </ligand>
</feature>
<dbReference type="SUPFAM" id="SSF47757">
    <property type="entry name" value="Chemotaxis receptor methyltransferase CheR, N-terminal domain"/>
    <property type="match status" value="1"/>
</dbReference>
<dbReference type="InterPro" id="IPR036804">
    <property type="entry name" value="CheR_N_sf"/>
</dbReference>
<dbReference type="SUPFAM" id="SSF53335">
    <property type="entry name" value="S-adenosyl-L-methionine-dependent methyltransferases"/>
    <property type="match status" value="1"/>
</dbReference>
<dbReference type="GO" id="GO:0008983">
    <property type="term" value="F:protein-glutamate O-methyltransferase activity"/>
    <property type="evidence" value="ECO:0007669"/>
    <property type="project" value="UniProtKB-EC"/>
</dbReference>
<reference evidence="8" key="1">
    <citation type="journal article" date="2015" name="Genome Announc.">
        <title>Complete Genome Sequence of the Bacteriochlorophyll b-Producing Photosynthetic Bacterium Blastochloris viridis.</title>
        <authorList>
            <person name="Tsukatani Y."/>
            <person name="Hirose Y."/>
            <person name="Harada J."/>
            <person name="Misawa N."/>
            <person name="Mori K."/>
            <person name="Inoue K."/>
            <person name="Tamiaki H."/>
        </authorList>
    </citation>
    <scope>NUCLEOTIDE SEQUENCE [LARGE SCALE GENOMIC DNA]</scope>
    <source>
        <strain evidence="8">DSM 133</strain>
    </source>
</reference>
<keyword evidence="10" id="KW-1185">Reference proteome</keyword>
<dbReference type="Gene3D" id="3.40.50.150">
    <property type="entry name" value="Vaccinia Virus protein VP39"/>
    <property type="match status" value="1"/>
</dbReference>
<dbReference type="PIRSF" id="PIRSF000410">
    <property type="entry name" value="CheR"/>
    <property type="match status" value="1"/>
</dbReference>
<feature type="binding site" evidence="6">
    <location>
        <position position="126"/>
    </location>
    <ligand>
        <name>S-adenosyl-L-methionine</name>
        <dbReference type="ChEBI" id="CHEBI:59789"/>
    </ligand>
</feature>
<evidence type="ECO:0000256" key="5">
    <source>
        <dbReference type="PIRNR" id="PIRNR000410"/>
    </source>
</evidence>
<feature type="binding site" evidence="6">
    <location>
        <position position="152"/>
    </location>
    <ligand>
        <name>S-adenosyl-L-methionine</name>
        <dbReference type="ChEBI" id="CHEBI:59789"/>
    </ligand>
</feature>
<evidence type="ECO:0000256" key="3">
    <source>
        <dbReference type="ARBA" id="ARBA00022679"/>
    </source>
</evidence>
<dbReference type="EMBL" id="LN907867">
    <property type="protein sequence ID" value="CUU44227.1"/>
    <property type="molecule type" value="Genomic_DNA"/>
</dbReference>
<dbReference type="InterPro" id="IPR000780">
    <property type="entry name" value="CheR_MeTrfase"/>
</dbReference>
<dbReference type="RefSeq" id="WP_055036289.1">
    <property type="nucleotide sequence ID" value="NZ_AP014854.2"/>
</dbReference>
<dbReference type="PATRIC" id="fig|1079.6.peg.513"/>
<feature type="binding site" evidence="6">
    <location>
        <begin position="228"/>
        <end position="229"/>
    </location>
    <ligand>
        <name>S-adenosyl-L-methionine</name>
        <dbReference type="ChEBI" id="CHEBI:59789"/>
    </ligand>
</feature>
<evidence type="ECO:0000256" key="1">
    <source>
        <dbReference type="ARBA" id="ARBA00001541"/>
    </source>
</evidence>
<feature type="binding site" evidence="6">
    <location>
        <position position="80"/>
    </location>
    <ligand>
        <name>S-adenosyl-L-methionine</name>
        <dbReference type="ChEBI" id="CHEBI:59789"/>
    </ligand>
</feature>
<reference evidence="10" key="3">
    <citation type="journal article" date="2016" name="Genome Announc.">
        <title>Revised genome sequence of the purple photosynthetic bacterium Blastochloris viridis.</title>
        <authorList>
            <person name="Liu L.N."/>
            <person name="Faulkner M."/>
            <person name="Liu X."/>
            <person name="Huang F."/>
            <person name="Darby A.C."/>
            <person name="Hall N."/>
        </authorList>
    </citation>
    <scope>NUCLEOTIDE SEQUENCE [LARGE SCALE GENOMIC DNA]</scope>
    <source>
        <strain evidence="10">ATCC 19567 / DSM 133 / F</strain>
    </source>
</reference>
<evidence type="ECO:0000256" key="6">
    <source>
        <dbReference type="PIRSR" id="PIRSR000410-1"/>
    </source>
</evidence>
<dbReference type="InterPro" id="IPR022641">
    <property type="entry name" value="CheR_N"/>
</dbReference>
<evidence type="ECO:0000259" key="7">
    <source>
        <dbReference type="PROSITE" id="PS50123"/>
    </source>
</evidence>
<name>A0A0H5BDM9_BLAVI</name>
<sequence length="282" mass="31829">MSVDAFDQLSQSDFRRLADFIHGYSGIKMPPAKKTMVEGRLRRRLRATDTETLADYCRYVFDHGGLADEAVHLIDAVTTNKTDFFREADHFGLLADVVVPKLIERRHVSGRTPLRAWSAACSVGAEPYTLAMVLSEIARTTPGFRSQILATDICTDVLETATLGIYPHAMIEPVPMELRRRYLLRARAGARDRVRIAPEVRQMVQFGRVNLVEPPYPVERDMHVVFCRNILIYFDKATQRQVLEQLCEHLVPGGFLFIGHSESLTGFGLPVQPVAATVFERI</sequence>
<dbReference type="InterPro" id="IPR029063">
    <property type="entry name" value="SAM-dependent_MTases_sf"/>
</dbReference>
<protein>
    <recommendedName>
        <fullName evidence="5">Chemotaxis protein methyltransferase</fullName>
        <ecNumber evidence="5">2.1.1.80</ecNumber>
    </recommendedName>
</protein>
<proteinExistence type="predicted"/>
<dbReference type="OrthoDB" id="9816309at2"/>
<dbReference type="KEGG" id="bvr:BVIR_507"/>
<feature type="binding site" evidence="6">
    <location>
        <begin position="210"/>
        <end position="211"/>
    </location>
    <ligand>
        <name>S-adenosyl-L-methionine</name>
        <dbReference type="ChEBI" id="CHEBI:59789"/>
    </ligand>
</feature>
<keyword evidence="3 5" id="KW-0808">Transferase</keyword>
<dbReference type="PANTHER" id="PTHR24422:SF26">
    <property type="entry name" value="CHEMOTAXIS PROTEIN METHYLTRANSFERASE"/>
    <property type="match status" value="1"/>
</dbReference>
<evidence type="ECO:0000313" key="8">
    <source>
        <dbReference type="EMBL" id="BAR98426.1"/>
    </source>
</evidence>
<comment type="function">
    <text evidence="5">Methylation of the membrane-bound methyl-accepting chemotaxis proteins (MCP) to form gamma-glutamyl methyl ester residues in MCP.</text>
</comment>
<dbReference type="InterPro" id="IPR022642">
    <property type="entry name" value="CheR_C"/>
</dbReference>
<dbReference type="GO" id="GO:0032259">
    <property type="term" value="P:methylation"/>
    <property type="evidence" value="ECO:0007669"/>
    <property type="project" value="UniProtKB-KW"/>
</dbReference>
<evidence type="ECO:0000313" key="10">
    <source>
        <dbReference type="Proteomes" id="UP000065734"/>
    </source>
</evidence>
<organism evidence="9 10">
    <name type="scientific">Blastochloris viridis</name>
    <name type="common">Rhodopseudomonas viridis</name>
    <dbReference type="NCBI Taxonomy" id="1079"/>
    <lineage>
        <taxon>Bacteria</taxon>
        <taxon>Pseudomonadati</taxon>
        <taxon>Pseudomonadota</taxon>
        <taxon>Alphaproteobacteria</taxon>
        <taxon>Hyphomicrobiales</taxon>
        <taxon>Blastochloridaceae</taxon>
        <taxon>Blastochloris</taxon>
    </lineage>
</organism>
<dbReference type="EC" id="2.1.1.80" evidence="5"/>
<dbReference type="AlphaFoldDB" id="A0A0H5BDM9"/>
<comment type="catalytic activity">
    <reaction evidence="1 5">
        <text>L-glutamyl-[protein] + S-adenosyl-L-methionine = [protein]-L-glutamate 5-O-methyl ester + S-adenosyl-L-homocysteine</text>
        <dbReference type="Rhea" id="RHEA:24452"/>
        <dbReference type="Rhea" id="RHEA-COMP:10208"/>
        <dbReference type="Rhea" id="RHEA-COMP:10311"/>
        <dbReference type="ChEBI" id="CHEBI:29973"/>
        <dbReference type="ChEBI" id="CHEBI:57856"/>
        <dbReference type="ChEBI" id="CHEBI:59789"/>
        <dbReference type="ChEBI" id="CHEBI:82795"/>
        <dbReference type="EC" id="2.1.1.80"/>
    </reaction>
</comment>
<dbReference type="Pfam" id="PF01739">
    <property type="entry name" value="CheR"/>
    <property type="match status" value="1"/>
</dbReference>
<feature type="binding site" evidence="6">
    <location>
        <position position="86"/>
    </location>
    <ligand>
        <name>S-adenosyl-L-methionine</name>
        <dbReference type="ChEBI" id="CHEBI:59789"/>
    </ligand>
</feature>
<dbReference type="PROSITE" id="PS50123">
    <property type="entry name" value="CHER"/>
    <property type="match status" value="1"/>
</dbReference>
<feature type="domain" description="CheR-type methyltransferase" evidence="7">
    <location>
        <begin position="9"/>
        <end position="282"/>
    </location>
</feature>
<dbReference type="PANTHER" id="PTHR24422">
    <property type="entry name" value="CHEMOTAXIS PROTEIN METHYLTRANSFERASE"/>
    <property type="match status" value="1"/>
</dbReference>
<keyword evidence="2 5" id="KW-0489">Methyltransferase</keyword>
<dbReference type="Gene3D" id="1.10.155.10">
    <property type="entry name" value="Chemotaxis receptor methyltransferase CheR, N-terminal domain"/>
    <property type="match status" value="1"/>
</dbReference>
<dbReference type="InterPro" id="IPR026024">
    <property type="entry name" value="Chemotaxis_MeTrfase_CheR"/>
</dbReference>
<dbReference type="Pfam" id="PF03705">
    <property type="entry name" value="CheR_N"/>
    <property type="match status" value="1"/>
</dbReference>
<evidence type="ECO:0000256" key="2">
    <source>
        <dbReference type="ARBA" id="ARBA00022603"/>
    </source>
</evidence>
<accession>A0A0H5BDM9</accession>
<evidence type="ECO:0000256" key="4">
    <source>
        <dbReference type="ARBA" id="ARBA00022691"/>
    </source>
</evidence>
<dbReference type="InterPro" id="IPR050903">
    <property type="entry name" value="Bact_Chemotaxis_MeTrfase"/>
</dbReference>
<dbReference type="STRING" id="1079.BVIR_507"/>
<reference evidence="9" key="2">
    <citation type="submission" date="2015-11" db="EMBL/GenBank/DDBJ databases">
        <authorList>
            <person name="Zhang Y."/>
            <person name="Guo Z."/>
        </authorList>
    </citation>
    <scope>NUCLEOTIDE SEQUENCE</scope>
    <source>
        <strain evidence="9">1</strain>
    </source>
</reference>